<dbReference type="Gene3D" id="3.40.50.300">
    <property type="entry name" value="P-loop containing nucleotide triphosphate hydrolases"/>
    <property type="match status" value="2"/>
</dbReference>
<dbReference type="PROSITE" id="PS51194">
    <property type="entry name" value="HELICASE_CTER"/>
    <property type="match status" value="1"/>
</dbReference>
<feature type="compositionally biased region" description="Basic and acidic residues" evidence="5">
    <location>
        <begin position="966"/>
        <end position="998"/>
    </location>
</feature>
<gene>
    <name evidence="7" type="ORF">LJ725_09720</name>
</gene>
<dbReference type="InterPro" id="IPR001650">
    <property type="entry name" value="Helicase_C-like"/>
</dbReference>
<feature type="compositionally biased region" description="Low complexity" evidence="5">
    <location>
        <begin position="813"/>
        <end position="897"/>
    </location>
</feature>
<feature type="region of interest" description="Disordered" evidence="5">
    <location>
        <begin position="945"/>
        <end position="1092"/>
    </location>
</feature>
<dbReference type="Pfam" id="PF22527">
    <property type="entry name" value="DEXQc_Suv3"/>
    <property type="match status" value="1"/>
</dbReference>
<dbReference type="PANTHER" id="PTHR12131:SF1">
    <property type="entry name" value="ATP-DEPENDENT RNA HELICASE SUPV3L1, MITOCHONDRIAL-RELATED"/>
    <property type="match status" value="1"/>
</dbReference>
<evidence type="ECO:0000256" key="5">
    <source>
        <dbReference type="SAM" id="MobiDB-lite"/>
    </source>
</evidence>
<sequence length="1105" mass="121444">MSLSGASGRLTAVLGPTNTGKTYLAIERMLGHDSGMIGFPLRLLARENYDRIVKLKGASQVALITGEERIAPSSARYFVCTVESMPVDRPVSFLAVDEVQMASDPERGHFFTDRLLHARGLNETMLLGADTIRPGLNRLLPDIDVVARPRFSNLTYVGSKKATRLPRRSAVVGFSANEVYEIAELIRRQRGGTAVVMGAMSPRTRNAQVDMFQSGEVDYLVATDAIGMGLNMDVNHVWFASLRKYDGRSSRPLRTGELAQIAGRAGRHMNDGTFGTTAGISGLDPDVVEAIENHRFDPLRDLQWRNSDLDFRSVQSLVATLNAGPPHPALQRVREQDDQIALQTLATQSAFLPRLHSSKRVRLLWEVCQVPDFRKTMTEEHITLLGQIFGHLTQGGERLPEDWIDSHVKRLERFDGDIDTLMARIAHVRTWTYISHRPDWIQRAVHWQERARAIEDRLSDVLHQRLTQRFVDRRAALLVRRLRDEGEMNSTVAAAGEVIVEGEHLGHIEGFRFVPGATEGQTDQKAVLSAALRALRQDLPDRLQAFVNSQDGEIVFDGQLRVCWGGGPVARLLPSGDVLAPKVEAIASDLLDGPSREEVRKRAATWVETRIRLGLSELMDARATTELPAGARGVIFQLCEGLGVLPRRPVEEQLAQLTEEDRKALARLGVRVGVFSLYFPSMLKPVPIRLRAGLWMVAKGRDTIPPLPAEGRTSMDLPRDAERDFYAAIGYLPLGDHAIRADMVERLAAMARGAVRDSREAARRAQQQDKPEKQEKRPAAGRGPAIPTAATADEISEWAIVAAAFGESEPDGPAETIPAAEAAPSADAEAPAAETPVAEAQAVESAAPAESSPQTVAETAPETPTEASADVEAPAEAAAESPSSEAAGEPAAAAAEAGDAEKPAAPAKKEPRPLPPGWFRATPQMMSLVGCSEPEMANVLRGLGYRVHPPSDENGPLHAFSIKPRFVREREEQRERQRLQQREERDQRRRDRPERPNERQFFSDSPRPPRGRDDGPRSGPRPGGGQRSDGPRTDGPRNEGPRQDRKDGRPPQDNRGRDDRRGPRPPRRDNGGPALRLYATTETKGDSTADSPFAKLLELKLGGKK</sequence>
<dbReference type="InterPro" id="IPR055206">
    <property type="entry name" value="DEXQc_SUV3"/>
</dbReference>
<feature type="compositionally biased region" description="Basic and acidic residues" evidence="5">
    <location>
        <begin position="1029"/>
        <end position="1070"/>
    </location>
</feature>
<evidence type="ECO:0000256" key="3">
    <source>
        <dbReference type="ARBA" id="ARBA00022806"/>
    </source>
</evidence>
<feature type="region of interest" description="Disordered" evidence="5">
    <location>
        <begin position="808"/>
        <end position="921"/>
    </location>
</feature>
<dbReference type="SMART" id="SM00490">
    <property type="entry name" value="HELICc"/>
    <property type="match status" value="1"/>
</dbReference>
<dbReference type="RefSeq" id="WP_230550454.1">
    <property type="nucleotide sequence ID" value="NZ_JAJISD010000003.1"/>
</dbReference>
<feature type="compositionally biased region" description="Polar residues" evidence="5">
    <location>
        <begin position="1080"/>
        <end position="1090"/>
    </location>
</feature>
<evidence type="ECO:0000259" key="6">
    <source>
        <dbReference type="PROSITE" id="PS51194"/>
    </source>
</evidence>
<evidence type="ECO:0000256" key="4">
    <source>
        <dbReference type="ARBA" id="ARBA00022840"/>
    </source>
</evidence>
<evidence type="ECO:0000313" key="8">
    <source>
        <dbReference type="Proteomes" id="UP001198862"/>
    </source>
</evidence>
<feature type="domain" description="Helicase C-terminal" evidence="6">
    <location>
        <begin position="153"/>
        <end position="315"/>
    </location>
</feature>
<keyword evidence="2" id="KW-0378">Hydrolase</keyword>
<dbReference type="Pfam" id="PF00271">
    <property type="entry name" value="Helicase_C"/>
    <property type="match status" value="1"/>
</dbReference>
<dbReference type="PANTHER" id="PTHR12131">
    <property type="entry name" value="ATP-DEPENDENT RNA AND DNA HELICASE"/>
    <property type="match status" value="1"/>
</dbReference>
<protein>
    <recommendedName>
        <fullName evidence="6">Helicase C-terminal domain-containing protein</fullName>
    </recommendedName>
</protein>
<feature type="region of interest" description="Disordered" evidence="5">
    <location>
        <begin position="758"/>
        <end position="791"/>
    </location>
</feature>
<comment type="caution">
    <text evidence="7">The sequence shown here is derived from an EMBL/GenBank/DDBJ whole genome shotgun (WGS) entry which is preliminary data.</text>
</comment>
<keyword evidence="8" id="KW-1185">Reference proteome</keyword>
<accession>A0ABS8KT43</accession>
<dbReference type="InterPro" id="IPR050699">
    <property type="entry name" value="RNA-DNA_Helicase"/>
</dbReference>
<evidence type="ECO:0000313" key="7">
    <source>
        <dbReference type="EMBL" id="MCC8429246.1"/>
    </source>
</evidence>
<proteinExistence type="predicted"/>
<feature type="compositionally biased region" description="Basic and acidic residues" evidence="5">
    <location>
        <begin position="899"/>
        <end position="912"/>
    </location>
</feature>
<dbReference type="SUPFAM" id="SSF52540">
    <property type="entry name" value="P-loop containing nucleoside triphosphate hydrolases"/>
    <property type="match status" value="2"/>
</dbReference>
<reference evidence="7 8" key="1">
    <citation type="submission" date="2021-11" db="EMBL/GenBank/DDBJ databases">
        <authorList>
            <person name="Lee D.-H."/>
            <person name="Kim S.-B."/>
        </authorList>
    </citation>
    <scope>NUCLEOTIDE SEQUENCE [LARGE SCALE GENOMIC DNA]</scope>
    <source>
        <strain evidence="7 8">KCTC 52223</strain>
    </source>
</reference>
<keyword evidence="1" id="KW-0547">Nucleotide-binding</keyword>
<dbReference type="EMBL" id="JAJISD010000003">
    <property type="protein sequence ID" value="MCC8429246.1"/>
    <property type="molecule type" value="Genomic_DNA"/>
</dbReference>
<evidence type="ECO:0000256" key="2">
    <source>
        <dbReference type="ARBA" id="ARBA00022801"/>
    </source>
</evidence>
<dbReference type="InterPro" id="IPR027417">
    <property type="entry name" value="P-loop_NTPase"/>
</dbReference>
<organism evidence="7 8">
    <name type="scientific">Reyranella aquatilis</name>
    <dbReference type="NCBI Taxonomy" id="2035356"/>
    <lineage>
        <taxon>Bacteria</taxon>
        <taxon>Pseudomonadati</taxon>
        <taxon>Pseudomonadota</taxon>
        <taxon>Alphaproteobacteria</taxon>
        <taxon>Hyphomicrobiales</taxon>
        <taxon>Reyranellaceae</taxon>
        <taxon>Reyranella</taxon>
    </lineage>
</organism>
<feature type="compositionally biased region" description="Basic and acidic residues" evidence="5">
    <location>
        <begin position="758"/>
        <end position="778"/>
    </location>
</feature>
<evidence type="ECO:0000256" key="1">
    <source>
        <dbReference type="ARBA" id="ARBA00022741"/>
    </source>
</evidence>
<keyword evidence="3" id="KW-0347">Helicase</keyword>
<name>A0ABS8KT43_9HYPH</name>
<dbReference type="Proteomes" id="UP001198862">
    <property type="component" value="Unassembled WGS sequence"/>
</dbReference>
<keyword evidence="4" id="KW-0067">ATP-binding</keyword>